<keyword evidence="1" id="KW-0472">Membrane</keyword>
<proteinExistence type="predicted"/>
<feature type="transmembrane region" description="Helical" evidence="1">
    <location>
        <begin position="21"/>
        <end position="46"/>
    </location>
</feature>
<evidence type="ECO:0000256" key="1">
    <source>
        <dbReference type="SAM" id="Phobius"/>
    </source>
</evidence>
<organism evidence="2 3">
    <name type="scientific">Devosia geojensis</name>
    <dbReference type="NCBI Taxonomy" id="443610"/>
    <lineage>
        <taxon>Bacteria</taxon>
        <taxon>Pseudomonadati</taxon>
        <taxon>Pseudomonadota</taxon>
        <taxon>Alphaproteobacteria</taxon>
        <taxon>Hyphomicrobiales</taxon>
        <taxon>Devosiaceae</taxon>
        <taxon>Devosia</taxon>
    </lineage>
</organism>
<feature type="transmembrane region" description="Helical" evidence="1">
    <location>
        <begin position="141"/>
        <end position="164"/>
    </location>
</feature>
<keyword evidence="3" id="KW-1185">Reference proteome</keyword>
<feature type="transmembrane region" description="Helical" evidence="1">
    <location>
        <begin position="106"/>
        <end position="129"/>
    </location>
</feature>
<protein>
    <recommendedName>
        <fullName evidence="4">DUF805 domain-containing protein</fullName>
    </recommendedName>
</protein>
<feature type="transmembrane region" description="Helical" evidence="1">
    <location>
        <begin position="66"/>
        <end position="86"/>
    </location>
</feature>
<dbReference type="RefSeq" id="WP_046107235.1">
    <property type="nucleotide sequence ID" value="NZ_JZEX01000046.1"/>
</dbReference>
<dbReference type="Pfam" id="PF05656">
    <property type="entry name" value="DUF805"/>
    <property type="match status" value="1"/>
</dbReference>
<dbReference type="AlphaFoldDB" id="A0A0F5FWG5"/>
<accession>A0A0F5FWG5</accession>
<dbReference type="EMBL" id="JZEX01000046">
    <property type="protein sequence ID" value="KKB13194.1"/>
    <property type="molecule type" value="Genomic_DNA"/>
</dbReference>
<keyword evidence="1" id="KW-0812">Transmembrane</keyword>
<dbReference type="OrthoDB" id="9812349at2"/>
<dbReference type="InterPro" id="IPR008523">
    <property type="entry name" value="DUF805"/>
</dbReference>
<dbReference type="PATRIC" id="fig|443610.3.peg.3224"/>
<dbReference type="GO" id="GO:0005886">
    <property type="term" value="C:plasma membrane"/>
    <property type="evidence" value="ECO:0007669"/>
    <property type="project" value="TreeGrafter"/>
</dbReference>
<reference evidence="2 3" key="1">
    <citation type="submission" date="2015-03" db="EMBL/GenBank/DDBJ databases">
        <authorList>
            <person name="Hassan Y.I."/>
            <person name="Lepp D."/>
            <person name="Li X.-Z."/>
            <person name="Zhou T."/>
        </authorList>
    </citation>
    <scope>NUCLEOTIDE SEQUENCE [LARGE SCALE GENOMIC DNA]</scope>
    <source>
        <strain evidence="2 3">BD-c194</strain>
    </source>
</reference>
<name>A0A0F5FWG5_9HYPH</name>
<evidence type="ECO:0000313" key="3">
    <source>
        <dbReference type="Proteomes" id="UP000033632"/>
    </source>
</evidence>
<gene>
    <name evidence="2" type="ORF">VE25_03715</name>
</gene>
<comment type="caution">
    <text evidence="2">The sequence shown here is derived from an EMBL/GenBank/DDBJ whole genome shotgun (WGS) entry which is preliminary data.</text>
</comment>
<dbReference type="STRING" id="443610.VE25_03715"/>
<evidence type="ECO:0000313" key="2">
    <source>
        <dbReference type="EMBL" id="KKB13194.1"/>
    </source>
</evidence>
<sequence length="186" mass="20118">MDWKFLFTSFDGRISRKTFWIGTLVLIGAWIVIGFIVMPIFGANLMPNPAMMDPTAGNIEEMGQQFLNIVSAAAWANLVMLVIFAYPMIAVMLKRRHDRNNAGMDVYVYLGLLALLQILQALGLCYTLSEVNGVVMPTPTLIGTIAPIIVGIFGIYLLVVMGFLKGDAGPNDYGPDPLGGTASATA</sequence>
<keyword evidence="1" id="KW-1133">Transmembrane helix</keyword>
<evidence type="ECO:0008006" key="4">
    <source>
        <dbReference type="Google" id="ProtNLM"/>
    </source>
</evidence>
<dbReference type="PANTHER" id="PTHR34980">
    <property type="entry name" value="INNER MEMBRANE PROTEIN-RELATED-RELATED"/>
    <property type="match status" value="1"/>
</dbReference>
<dbReference type="Proteomes" id="UP000033632">
    <property type="component" value="Unassembled WGS sequence"/>
</dbReference>